<dbReference type="GO" id="GO:0008168">
    <property type="term" value="F:methyltransferase activity"/>
    <property type="evidence" value="ECO:0007669"/>
    <property type="project" value="UniProtKB-KW"/>
</dbReference>
<dbReference type="SUPFAM" id="SSF53335">
    <property type="entry name" value="S-adenosyl-L-methionine-dependent methyltransferases"/>
    <property type="match status" value="1"/>
</dbReference>
<feature type="compositionally biased region" description="Basic and acidic residues" evidence="4">
    <location>
        <begin position="9"/>
        <end position="35"/>
    </location>
</feature>
<dbReference type="PANTHER" id="PTHR43464:SF19">
    <property type="entry name" value="UBIQUINONE BIOSYNTHESIS O-METHYLTRANSFERASE, MITOCHONDRIAL"/>
    <property type="match status" value="1"/>
</dbReference>
<name>A0A4Y4C6L6_9CORY</name>
<accession>A0A4Y4C6L6</accession>
<dbReference type="EMBL" id="BJNT01000028">
    <property type="protein sequence ID" value="GEC87509.1"/>
    <property type="molecule type" value="Genomic_DNA"/>
</dbReference>
<dbReference type="Pfam" id="PF13649">
    <property type="entry name" value="Methyltransf_25"/>
    <property type="match status" value="1"/>
</dbReference>
<dbReference type="PANTHER" id="PTHR43464">
    <property type="entry name" value="METHYLTRANSFERASE"/>
    <property type="match status" value="1"/>
</dbReference>
<feature type="domain" description="Methyltransferase" evidence="5">
    <location>
        <begin position="77"/>
        <end position="168"/>
    </location>
</feature>
<evidence type="ECO:0000313" key="6">
    <source>
        <dbReference type="EMBL" id="GEC87509.1"/>
    </source>
</evidence>
<dbReference type="CDD" id="cd02440">
    <property type="entry name" value="AdoMet_MTases"/>
    <property type="match status" value="1"/>
</dbReference>
<keyword evidence="3" id="KW-0949">S-adenosyl-L-methionine</keyword>
<dbReference type="Proteomes" id="UP000319986">
    <property type="component" value="Unassembled WGS sequence"/>
</dbReference>
<feature type="region of interest" description="Disordered" evidence="4">
    <location>
        <begin position="1"/>
        <end position="35"/>
    </location>
</feature>
<protein>
    <recommendedName>
        <fullName evidence="5">Methyltransferase domain-containing protein</fullName>
    </recommendedName>
</protein>
<evidence type="ECO:0000256" key="1">
    <source>
        <dbReference type="ARBA" id="ARBA00022603"/>
    </source>
</evidence>
<comment type="caution">
    <text evidence="6">The sequence shown here is derived from an EMBL/GenBank/DDBJ whole genome shotgun (WGS) entry which is preliminary data.</text>
</comment>
<organism evidence="6 7">
    <name type="scientific">Corynebacterium variabile</name>
    <dbReference type="NCBI Taxonomy" id="1727"/>
    <lineage>
        <taxon>Bacteria</taxon>
        <taxon>Bacillati</taxon>
        <taxon>Actinomycetota</taxon>
        <taxon>Actinomycetes</taxon>
        <taxon>Mycobacteriales</taxon>
        <taxon>Corynebacteriaceae</taxon>
        <taxon>Corynebacterium</taxon>
    </lineage>
</organism>
<evidence type="ECO:0000256" key="2">
    <source>
        <dbReference type="ARBA" id="ARBA00022679"/>
    </source>
</evidence>
<dbReference type="InterPro" id="IPR029063">
    <property type="entry name" value="SAM-dependent_MTases_sf"/>
</dbReference>
<gene>
    <name evidence="6" type="ORF">CVA01_28230</name>
</gene>
<dbReference type="InterPro" id="IPR041698">
    <property type="entry name" value="Methyltransf_25"/>
</dbReference>
<reference evidence="6 7" key="1">
    <citation type="submission" date="2019-06" db="EMBL/GenBank/DDBJ databases">
        <title>Whole genome shotgun sequence of Corynebacterium variabile NBRC 15286.</title>
        <authorList>
            <person name="Hosoyama A."/>
            <person name="Uohara A."/>
            <person name="Ohji S."/>
            <person name="Ichikawa N."/>
        </authorList>
    </citation>
    <scope>NUCLEOTIDE SEQUENCE [LARGE SCALE GENOMIC DNA]</scope>
    <source>
        <strain evidence="6 7">NBRC 15286</strain>
    </source>
</reference>
<evidence type="ECO:0000256" key="3">
    <source>
        <dbReference type="ARBA" id="ARBA00022691"/>
    </source>
</evidence>
<dbReference type="Gene3D" id="3.40.50.150">
    <property type="entry name" value="Vaccinia Virus protein VP39"/>
    <property type="match status" value="1"/>
</dbReference>
<evidence type="ECO:0000256" key="4">
    <source>
        <dbReference type="SAM" id="MobiDB-lite"/>
    </source>
</evidence>
<dbReference type="GO" id="GO:0032259">
    <property type="term" value="P:methylation"/>
    <property type="evidence" value="ECO:0007669"/>
    <property type="project" value="UniProtKB-KW"/>
</dbReference>
<proteinExistence type="predicted"/>
<dbReference type="AlphaFoldDB" id="A0A4Y4C6L6"/>
<evidence type="ECO:0000313" key="7">
    <source>
        <dbReference type="Proteomes" id="UP000319986"/>
    </source>
</evidence>
<sequence length="236" mass="25976">MNIPNQPDGRSDNHDNSHDNSHSGDCEHGHGDTHPEAVQFDRKYWESHWSERGEERDLPVNPYLPLETADLPVGSALDAGCGEGTEAMWLADRGWQVTGVDISATALAVAERRSVARGLDADIAWVGTDITRWHPARTWDLVVSSYAHAEIGQLALYRLLSNFVAPGGQLLIVGHLLTETDHGHPVGVTVLPEDIAELFTGMGWTVEASYRHIRTVWPGDQPVQLQDAVVRVRSRG</sequence>
<keyword evidence="2" id="KW-0808">Transferase</keyword>
<evidence type="ECO:0000259" key="5">
    <source>
        <dbReference type="Pfam" id="PF13649"/>
    </source>
</evidence>
<keyword evidence="1" id="KW-0489">Methyltransferase</keyword>